<dbReference type="GO" id="GO:0016787">
    <property type="term" value="F:hydrolase activity"/>
    <property type="evidence" value="ECO:0007669"/>
    <property type="project" value="UniProtKB-KW"/>
</dbReference>
<dbReference type="PANTHER" id="PTHR13799:SF14">
    <property type="entry name" value="GTP CYCLOHYDROLASE 1 TYPE 2 HOMOLOG"/>
    <property type="match status" value="1"/>
</dbReference>
<evidence type="ECO:0000256" key="3">
    <source>
        <dbReference type="ARBA" id="ARBA00022112"/>
    </source>
</evidence>
<name>A0A7G1HRY0_9BACT</name>
<dbReference type="GO" id="GO:0005737">
    <property type="term" value="C:cytoplasm"/>
    <property type="evidence" value="ECO:0007669"/>
    <property type="project" value="TreeGrafter"/>
</dbReference>
<feature type="binding site" evidence="6">
    <location>
        <position position="64"/>
    </location>
    <ligand>
        <name>a divalent metal cation</name>
        <dbReference type="ChEBI" id="CHEBI:60240"/>
        <label>2</label>
    </ligand>
</feature>
<feature type="binding site" evidence="6">
    <location>
        <position position="103"/>
    </location>
    <ligand>
        <name>a divalent metal cation</name>
        <dbReference type="ChEBI" id="CHEBI:60240"/>
        <label>1</label>
    </ligand>
</feature>
<comment type="similarity">
    <text evidence="1 5">Belongs to the GTP cyclohydrolase I type 2/NIF3 family.</text>
</comment>
<dbReference type="PIRSF" id="PIRSF037489">
    <property type="entry name" value="UCP037489_NIF3_YqfO"/>
    <property type="match status" value="1"/>
</dbReference>
<dbReference type="SUPFAM" id="SSF102705">
    <property type="entry name" value="NIF3 (NGG1p interacting factor 3)-like"/>
    <property type="match status" value="1"/>
</dbReference>
<dbReference type="Pfam" id="PF01784">
    <property type="entry name" value="DUF34_NIF3"/>
    <property type="match status" value="1"/>
</dbReference>
<evidence type="ECO:0000256" key="5">
    <source>
        <dbReference type="PIRNR" id="PIRNR037489"/>
    </source>
</evidence>
<proteinExistence type="inferred from homology"/>
<dbReference type="AlphaFoldDB" id="A0A7G1HRY0"/>
<dbReference type="NCBIfam" id="TIGR00486">
    <property type="entry name" value="YbgI_SA1388"/>
    <property type="match status" value="1"/>
</dbReference>
<dbReference type="KEGG" id="copr:Cop2CBH44_05830"/>
<reference evidence="8" key="1">
    <citation type="submission" date="2020-07" db="EMBL/GenBank/DDBJ databases">
        <title>Complete genome sequencing of Coprobacter sp. strain 2CBH44.</title>
        <authorList>
            <person name="Sakamoto M."/>
            <person name="Murakami T."/>
            <person name="Mori H."/>
        </authorList>
    </citation>
    <scope>NUCLEOTIDE SEQUENCE [LARGE SCALE GENOMIC DNA]</scope>
    <source>
        <strain evidence="8">2CBH44</strain>
    </source>
</reference>
<dbReference type="RefSeq" id="WP_021930194.1">
    <property type="nucleotide sequence ID" value="NZ_AP023322.1"/>
</dbReference>
<evidence type="ECO:0000313" key="7">
    <source>
        <dbReference type="EMBL" id="BCI62230.1"/>
    </source>
</evidence>
<dbReference type="Proteomes" id="UP000594042">
    <property type="component" value="Chromosome"/>
</dbReference>
<dbReference type="InterPro" id="IPR015867">
    <property type="entry name" value="N-reg_PII/ATP_PRibTrfase_C"/>
</dbReference>
<evidence type="ECO:0000256" key="2">
    <source>
        <dbReference type="ARBA" id="ARBA00011643"/>
    </source>
</evidence>
<protein>
    <recommendedName>
        <fullName evidence="3 5">GTP cyclohydrolase 1 type 2 homolog</fullName>
    </recommendedName>
</protein>
<dbReference type="InterPro" id="IPR017221">
    <property type="entry name" value="DUF34/NIF3_bac"/>
</dbReference>
<dbReference type="InterPro" id="IPR002678">
    <property type="entry name" value="DUF34/NIF3"/>
</dbReference>
<dbReference type="PANTHER" id="PTHR13799">
    <property type="entry name" value="NGG1 INTERACTING FACTOR 3"/>
    <property type="match status" value="1"/>
</dbReference>
<gene>
    <name evidence="7" type="ORF">Cop2CBH44_05830</name>
</gene>
<dbReference type="Gene3D" id="3.30.70.120">
    <property type="match status" value="1"/>
</dbReference>
<dbReference type="Gene3D" id="3.40.1390.30">
    <property type="entry name" value="NIF3 (NGG1p interacting factor 3)-like"/>
    <property type="match status" value="1"/>
</dbReference>
<evidence type="ECO:0000313" key="8">
    <source>
        <dbReference type="Proteomes" id="UP000594042"/>
    </source>
</evidence>
<comment type="subunit">
    <text evidence="2">Homohexamer.</text>
</comment>
<feature type="binding site" evidence="6">
    <location>
        <position position="331"/>
    </location>
    <ligand>
        <name>a divalent metal cation</name>
        <dbReference type="ChEBI" id="CHEBI:60240"/>
        <label>1</label>
    </ligand>
</feature>
<dbReference type="FunFam" id="3.40.1390.30:FF:000001">
    <property type="entry name" value="GTP cyclohydrolase 1 type 2"/>
    <property type="match status" value="1"/>
</dbReference>
<dbReference type="GO" id="GO:0046872">
    <property type="term" value="F:metal ion binding"/>
    <property type="evidence" value="ECO:0007669"/>
    <property type="project" value="UniProtKB-UniRule"/>
</dbReference>
<sequence length="364" mass="40207">MKISEIIDAIETIAPLALQESYDNAGIQVGDKSVEASSALLCLDVTEEVIDEAISIGANLIIAHHPLLFKGIKSITGSNYIERILIKAIQNNIVIYASHTNMDNAYNGVNYKIAKIIGLDSLQILDPLQGRLLKLATYVPKKFTESVRNALFNAGAGYIGNYDNCSYTIKGEGTFRAGENAHPFCGEIGQMHKEEEAKIEVIFPDYKKVSVIKALLAIHPYEEPAFDILPLNNSWNHAGSGIIGNLSTETDAIDFLKDVKSKFQVKSIKHSSILDKKIKRVALCGGAGSFLIPKAISLGADIFLTGEIKYHDYFGNNDRIILAELGHYESEQYTKDIFCDIITKKFPTFAVHYTKVETNPINYL</sequence>
<evidence type="ECO:0000256" key="1">
    <source>
        <dbReference type="ARBA" id="ARBA00006964"/>
    </source>
</evidence>
<accession>A0A7G1HRY0</accession>
<keyword evidence="7" id="KW-0378">Hydrolase</keyword>
<feature type="binding site" evidence="6">
    <location>
        <position position="65"/>
    </location>
    <ligand>
        <name>a divalent metal cation</name>
        <dbReference type="ChEBI" id="CHEBI:60240"/>
        <label>1</label>
    </ligand>
</feature>
<organism evidence="7 8">
    <name type="scientific">Coprobacter secundus subsp. similis</name>
    <dbReference type="NCBI Taxonomy" id="2751153"/>
    <lineage>
        <taxon>Bacteria</taxon>
        <taxon>Pseudomonadati</taxon>
        <taxon>Bacteroidota</taxon>
        <taxon>Bacteroidia</taxon>
        <taxon>Bacteroidales</taxon>
        <taxon>Barnesiellaceae</taxon>
        <taxon>Coprobacter</taxon>
    </lineage>
</organism>
<evidence type="ECO:0000256" key="4">
    <source>
        <dbReference type="ARBA" id="ARBA00022723"/>
    </source>
</evidence>
<evidence type="ECO:0000256" key="6">
    <source>
        <dbReference type="PIRSR" id="PIRSR602678-1"/>
    </source>
</evidence>
<dbReference type="EMBL" id="AP023322">
    <property type="protein sequence ID" value="BCI62230.1"/>
    <property type="molecule type" value="Genomic_DNA"/>
</dbReference>
<dbReference type="FunFam" id="3.30.70.120:FF:000006">
    <property type="entry name" value="GTP cyclohydrolase 1 type 2 homolog"/>
    <property type="match status" value="1"/>
</dbReference>
<keyword evidence="8" id="KW-1185">Reference proteome</keyword>
<keyword evidence="4 5" id="KW-0479">Metal-binding</keyword>
<dbReference type="InterPro" id="IPR036069">
    <property type="entry name" value="DUF34/NIF3_sf"/>
</dbReference>
<feature type="binding site" evidence="6">
    <location>
        <position position="327"/>
    </location>
    <ligand>
        <name>a divalent metal cation</name>
        <dbReference type="ChEBI" id="CHEBI:60240"/>
        <label>1</label>
    </ligand>
</feature>